<feature type="signal peptide" evidence="1">
    <location>
        <begin position="1"/>
        <end position="20"/>
    </location>
</feature>
<feature type="non-terminal residue" evidence="2">
    <location>
        <position position="180"/>
    </location>
</feature>
<evidence type="ECO:0000313" key="3">
    <source>
        <dbReference type="Proteomes" id="UP000054359"/>
    </source>
</evidence>
<keyword evidence="3" id="KW-1185">Reference proteome</keyword>
<organism evidence="2 3">
    <name type="scientific">Stegodyphus mimosarum</name>
    <name type="common">African social velvet spider</name>
    <dbReference type="NCBI Taxonomy" id="407821"/>
    <lineage>
        <taxon>Eukaryota</taxon>
        <taxon>Metazoa</taxon>
        <taxon>Ecdysozoa</taxon>
        <taxon>Arthropoda</taxon>
        <taxon>Chelicerata</taxon>
        <taxon>Arachnida</taxon>
        <taxon>Araneae</taxon>
        <taxon>Araneomorphae</taxon>
        <taxon>Entelegynae</taxon>
        <taxon>Eresoidea</taxon>
        <taxon>Eresidae</taxon>
        <taxon>Stegodyphus</taxon>
    </lineage>
</organism>
<feature type="chain" id="PRO_5001829470" evidence="1">
    <location>
        <begin position="21"/>
        <end position="180"/>
    </location>
</feature>
<dbReference type="EMBL" id="KK114344">
    <property type="protein sequence ID" value="KFM62239.1"/>
    <property type="molecule type" value="Genomic_DNA"/>
</dbReference>
<evidence type="ECO:0000313" key="2">
    <source>
        <dbReference type="EMBL" id="KFM62239.1"/>
    </source>
</evidence>
<accession>A0A087TAV0</accession>
<proteinExistence type="predicted"/>
<dbReference type="Proteomes" id="UP000054359">
    <property type="component" value="Unassembled WGS sequence"/>
</dbReference>
<reference evidence="2 3" key="1">
    <citation type="submission" date="2013-11" db="EMBL/GenBank/DDBJ databases">
        <title>Genome sequencing of Stegodyphus mimosarum.</title>
        <authorList>
            <person name="Bechsgaard J."/>
        </authorList>
    </citation>
    <scope>NUCLEOTIDE SEQUENCE [LARGE SCALE GENOMIC DNA]</scope>
</reference>
<dbReference type="OMA" id="RYCENTS"/>
<evidence type="ECO:0000256" key="1">
    <source>
        <dbReference type="SAM" id="SignalP"/>
    </source>
</evidence>
<keyword evidence="1" id="KW-0732">Signal</keyword>
<protein>
    <submittedName>
        <fullName evidence="2">Uncharacterized protein</fullName>
    </submittedName>
</protein>
<gene>
    <name evidence="2" type="ORF">X975_00399</name>
</gene>
<dbReference type="AlphaFoldDB" id="A0A087TAV0"/>
<sequence>MKIMFLQVAFLCAAFAAVSATGYLAPAVYGTGLALKAPAAPLLAAPLLSKSVIAAPASYSIQRSVVSHGAAPVAIAAAPVTYTTVAKAAPLAYTTVAKAAPVAYGAPIVSHTGLLGAAPLAYSNALGHGLAYSTGLGHGVAYTTGLARHGLAYGPGVVGLSKVGYGKVFCRYCENTSQSV</sequence>
<dbReference type="OrthoDB" id="10417970at2759"/>
<name>A0A087TAV0_STEMI</name>